<dbReference type="Proteomes" id="UP001280121">
    <property type="component" value="Unassembled WGS sequence"/>
</dbReference>
<proteinExistence type="predicted"/>
<organism evidence="1 2">
    <name type="scientific">Dipteronia dyeriana</name>
    <dbReference type="NCBI Taxonomy" id="168575"/>
    <lineage>
        <taxon>Eukaryota</taxon>
        <taxon>Viridiplantae</taxon>
        <taxon>Streptophyta</taxon>
        <taxon>Embryophyta</taxon>
        <taxon>Tracheophyta</taxon>
        <taxon>Spermatophyta</taxon>
        <taxon>Magnoliopsida</taxon>
        <taxon>eudicotyledons</taxon>
        <taxon>Gunneridae</taxon>
        <taxon>Pentapetalae</taxon>
        <taxon>rosids</taxon>
        <taxon>malvids</taxon>
        <taxon>Sapindales</taxon>
        <taxon>Sapindaceae</taxon>
        <taxon>Hippocastanoideae</taxon>
        <taxon>Acereae</taxon>
        <taxon>Dipteronia</taxon>
    </lineage>
</organism>
<dbReference type="EMBL" id="JANJYI010000001">
    <property type="protein sequence ID" value="KAK2666069.1"/>
    <property type="molecule type" value="Genomic_DNA"/>
</dbReference>
<protein>
    <submittedName>
        <fullName evidence="1">Uncharacterized protein</fullName>
    </submittedName>
</protein>
<name>A0AAE0CWP8_9ROSI</name>
<keyword evidence="2" id="KW-1185">Reference proteome</keyword>
<sequence>MDEVDEGGPKRRGVGVTFEPKKSSFFVALEIGNESQVLSIDLRCCSSAPDPSIVRISISDTDIGSSLEEFQDLKFSREIIDAEKWGKCLVFAYRIQNGGTEVAEGLTIIIIFAVSSSGFSPSSGCCYRSFVGHTSKLVLKTST</sequence>
<evidence type="ECO:0000313" key="2">
    <source>
        <dbReference type="Proteomes" id="UP001280121"/>
    </source>
</evidence>
<accession>A0AAE0CWP8</accession>
<comment type="caution">
    <text evidence="1">The sequence shown here is derived from an EMBL/GenBank/DDBJ whole genome shotgun (WGS) entry which is preliminary data.</text>
</comment>
<gene>
    <name evidence="1" type="ORF">Ddye_004643</name>
</gene>
<reference evidence="1" key="1">
    <citation type="journal article" date="2023" name="Plant J.">
        <title>Genome sequences and population genomics provide insights into the demographic history, inbreeding, and mutation load of two 'living fossil' tree species of Dipteronia.</title>
        <authorList>
            <person name="Feng Y."/>
            <person name="Comes H.P."/>
            <person name="Chen J."/>
            <person name="Zhu S."/>
            <person name="Lu R."/>
            <person name="Zhang X."/>
            <person name="Li P."/>
            <person name="Qiu J."/>
            <person name="Olsen K.M."/>
            <person name="Qiu Y."/>
        </authorList>
    </citation>
    <scope>NUCLEOTIDE SEQUENCE</scope>
    <source>
        <strain evidence="1">KIB01</strain>
    </source>
</reference>
<evidence type="ECO:0000313" key="1">
    <source>
        <dbReference type="EMBL" id="KAK2666069.1"/>
    </source>
</evidence>
<dbReference type="AlphaFoldDB" id="A0AAE0CWP8"/>